<evidence type="ECO:0000313" key="4">
    <source>
        <dbReference type="EMBL" id="PSL41500.1"/>
    </source>
</evidence>
<name>A0A2P8H5M5_9BACL</name>
<evidence type="ECO:0000259" key="3">
    <source>
        <dbReference type="Pfam" id="PF18705"/>
    </source>
</evidence>
<dbReference type="AlphaFoldDB" id="A0A2P8H5M5"/>
<dbReference type="OrthoDB" id="2541898at2"/>
<dbReference type="InterPro" id="IPR025436">
    <property type="entry name" value="DUF4179"/>
</dbReference>
<dbReference type="RefSeq" id="WP_106532190.1">
    <property type="nucleotide sequence ID" value="NZ_PYAT01000002.1"/>
</dbReference>
<dbReference type="InterPro" id="IPR040680">
    <property type="entry name" value="DUF5643"/>
</dbReference>
<keyword evidence="5" id="KW-1185">Reference proteome</keyword>
<feature type="transmembrane region" description="Helical" evidence="1">
    <location>
        <begin position="45"/>
        <end position="67"/>
    </location>
</feature>
<dbReference type="Gene3D" id="2.60.40.1640">
    <property type="entry name" value="Conserved domain protein"/>
    <property type="match status" value="1"/>
</dbReference>
<dbReference type="Gene3D" id="2.60.40.1630">
    <property type="entry name" value="bacillus anthracis domain"/>
    <property type="match status" value="1"/>
</dbReference>
<keyword evidence="1" id="KW-0812">Transmembrane</keyword>
<protein>
    <submittedName>
        <fullName evidence="4">Uncharacterized protein DUF4179</fullName>
    </submittedName>
</protein>
<feature type="domain" description="DUF5643" evidence="3">
    <location>
        <begin position="215"/>
        <end position="317"/>
    </location>
</feature>
<dbReference type="Proteomes" id="UP000242682">
    <property type="component" value="Unassembled WGS sequence"/>
</dbReference>
<dbReference type="Pfam" id="PF13786">
    <property type="entry name" value="DUF4179"/>
    <property type="match status" value="1"/>
</dbReference>
<proteinExistence type="predicted"/>
<evidence type="ECO:0000313" key="5">
    <source>
        <dbReference type="Proteomes" id="UP000242682"/>
    </source>
</evidence>
<evidence type="ECO:0000259" key="2">
    <source>
        <dbReference type="Pfam" id="PF13786"/>
    </source>
</evidence>
<dbReference type="EMBL" id="PYAT01000002">
    <property type="protein sequence ID" value="PSL41500.1"/>
    <property type="molecule type" value="Genomic_DNA"/>
</dbReference>
<feature type="domain" description="DUF4179" evidence="2">
    <location>
        <begin position="40"/>
        <end position="127"/>
    </location>
</feature>
<accession>A0A2P8H5M5</accession>
<keyword evidence="1" id="KW-0472">Membrane</keyword>
<evidence type="ECO:0000256" key="1">
    <source>
        <dbReference type="SAM" id="Phobius"/>
    </source>
</evidence>
<organism evidence="4 5">
    <name type="scientific">Planomicrobium soli</name>
    <dbReference type="NCBI Taxonomy" id="1176648"/>
    <lineage>
        <taxon>Bacteria</taxon>
        <taxon>Bacillati</taxon>
        <taxon>Bacillota</taxon>
        <taxon>Bacilli</taxon>
        <taxon>Bacillales</taxon>
        <taxon>Caryophanaceae</taxon>
        <taxon>Planomicrobium</taxon>
    </lineage>
</organism>
<comment type="caution">
    <text evidence="4">The sequence shown here is derived from an EMBL/GenBank/DDBJ whole genome shotgun (WGS) entry which is preliminary data.</text>
</comment>
<reference evidence="4 5" key="1">
    <citation type="submission" date="2018-03" db="EMBL/GenBank/DDBJ databases">
        <title>Genomic Encyclopedia of Type Strains, Phase III (KMG-III): the genomes of soil and plant-associated and newly described type strains.</title>
        <authorList>
            <person name="Whitman W."/>
        </authorList>
    </citation>
    <scope>NUCLEOTIDE SEQUENCE [LARGE SCALE GENOMIC DNA]</scope>
    <source>
        <strain evidence="4 5">CGMCC 1.12259</strain>
    </source>
</reference>
<keyword evidence="1" id="KW-1133">Transmembrane helix</keyword>
<gene>
    <name evidence="4" type="ORF">B0H99_102184</name>
</gene>
<dbReference type="Pfam" id="PF18705">
    <property type="entry name" value="DUF5643"/>
    <property type="match status" value="1"/>
</dbReference>
<sequence length="326" mass="36260">MNDLNKLLMTDIEEIPEAAVSNFEKKEMKKRLLDQKRKPHWIKKLAVAASIFIAASATTAIAFPSVASQIPILQNIVSYFDEDELIFNHFSEVAQPLNLTDTSNGSTVSIEEAVYDGTSVTITFALKTEENLGEFPLANGSLEAFGANGSGSSIAMNKVSDTTYAGMITMAPDFVFGSPNTLKVSWKPQSFEDFDTQTQLTGDWSFDFKLRALDSKSVKIDENILFEGGQYKLNELLLTKLSTVLVFNKKDVNDNRYMASWQLEDNLGNIYPMQFGTGNPKKNQFTFEALHPEATSIIIKPQIKKFNHFEDEGVPIDAPSVIVDLD</sequence>